<evidence type="ECO:0000259" key="1">
    <source>
        <dbReference type="SMART" id="SM01047"/>
    </source>
</evidence>
<dbReference type="SMART" id="SM01047">
    <property type="entry name" value="C1_4"/>
    <property type="match status" value="1"/>
</dbReference>
<reference evidence="2" key="1">
    <citation type="submission" date="2021-09" db="EMBL/GenBank/DDBJ databases">
        <authorList>
            <consortium name="AG Swart"/>
            <person name="Singh M."/>
            <person name="Singh A."/>
            <person name="Seah K."/>
            <person name="Emmerich C."/>
        </authorList>
    </citation>
    <scope>NUCLEOTIDE SEQUENCE</scope>
    <source>
        <strain evidence="2">ATCC30299</strain>
    </source>
</reference>
<dbReference type="GO" id="GO:0005675">
    <property type="term" value="C:transcription factor TFIIH holo complex"/>
    <property type="evidence" value="ECO:0007669"/>
    <property type="project" value="TreeGrafter"/>
</dbReference>
<dbReference type="Proteomes" id="UP001162131">
    <property type="component" value="Unassembled WGS sequence"/>
</dbReference>
<accession>A0AAU9JMN2</accession>
<protein>
    <recommendedName>
        <fullName evidence="1">TFIIH C1-like domain-containing protein</fullName>
    </recommendedName>
</protein>
<feature type="domain" description="TFIIH C1-like" evidence="1">
    <location>
        <begin position="290"/>
        <end position="328"/>
    </location>
</feature>
<proteinExistence type="predicted"/>
<dbReference type="AlphaFoldDB" id="A0AAU9JMN2"/>
<dbReference type="PANTHER" id="PTHR12695">
    <property type="entry name" value="GENERAL TRANSCRIPTION FACTOR IIH SUBUNIT 2"/>
    <property type="match status" value="1"/>
</dbReference>
<dbReference type="InterPro" id="IPR046349">
    <property type="entry name" value="C1-like_sf"/>
</dbReference>
<dbReference type="Pfam" id="PF04056">
    <property type="entry name" value="Ssl1"/>
    <property type="match status" value="1"/>
</dbReference>
<dbReference type="GO" id="GO:0006289">
    <property type="term" value="P:nucleotide-excision repair"/>
    <property type="evidence" value="ECO:0007669"/>
    <property type="project" value="TreeGrafter"/>
</dbReference>
<sequence length="329" mass="37225">MESYSWTQDYQRTWETITKKTEEEEKEVEPTEPHFRPLLRRLVLILDYSKSATKKDFKPNRHKLMSQTAEEFYSNFYSHNPLSNLKMIIAKSGKAFHIPDVSQLQLSADGEFSLQNSLEMALYLLESTGEHWSSEILIIQSSLNTCDPGNIWETIEKAQKRLAKITVISLCPEVFAMKEATLRTGGKFILIDKAEKLKEEWENIAYTGNPASYESLVPMAFPYWIATPTPCACHLKINQGYICPICKCKVCTLPIQCPVCNFILVSTPHLNKAALSLTPLPPFNPVLTLKCTSCEKSSVSQCPKCSTIYCSDCEEFVRTSLGKCLGCSF</sequence>
<dbReference type="InterPro" id="IPR007198">
    <property type="entry name" value="Ssl1-like"/>
</dbReference>
<dbReference type="EMBL" id="CAJZBQ010000033">
    <property type="protein sequence ID" value="CAG9323011.1"/>
    <property type="molecule type" value="Genomic_DNA"/>
</dbReference>
<keyword evidence="3" id="KW-1185">Reference proteome</keyword>
<organism evidence="2 3">
    <name type="scientific">Blepharisma stoltei</name>
    <dbReference type="NCBI Taxonomy" id="1481888"/>
    <lineage>
        <taxon>Eukaryota</taxon>
        <taxon>Sar</taxon>
        <taxon>Alveolata</taxon>
        <taxon>Ciliophora</taxon>
        <taxon>Postciliodesmatophora</taxon>
        <taxon>Heterotrichea</taxon>
        <taxon>Heterotrichida</taxon>
        <taxon>Blepharismidae</taxon>
        <taxon>Blepharisma</taxon>
    </lineage>
</organism>
<evidence type="ECO:0000313" key="2">
    <source>
        <dbReference type="EMBL" id="CAG9323011.1"/>
    </source>
</evidence>
<dbReference type="Gene3D" id="3.40.50.410">
    <property type="entry name" value="von Willebrand factor, type A domain"/>
    <property type="match status" value="1"/>
</dbReference>
<dbReference type="InterPro" id="IPR004595">
    <property type="entry name" value="TFIIH_C1-like_dom"/>
</dbReference>
<dbReference type="InterPro" id="IPR036465">
    <property type="entry name" value="vWFA_dom_sf"/>
</dbReference>
<dbReference type="GO" id="GO:0006357">
    <property type="term" value="P:regulation of transcription by RNA polymerase II"/>
    <property type="evidence" value="ECO:0007669"/>
    <property type="project" value="TreeGrafter"/>
</dbReference>
<comment type="caution">
    <text evidence="2">The sequence shown here is derived from an EMBL/GenBank/DDBJ whole genome shotgun (WGS) entry which is preliminary data.</text>
</comment>
<dbReference type="SUPFAM" id="SSF57889">
    <property type="entry name" value="Cysteine-rich domain"/>
    <property type="match status" value="1"/>
</dbReference>
<dbReference type="SUPFAM" id="SSF53300">
    <property type="entry name" value="vWA-like"/>
    <property type="match status" value="1"/>
</dbReference>
<dbReference type="GO" id="GO:0008270">
    <property type="term" value="F:zinc ion binding"/>
    <property type="evidence" value="ECO:0007669"/>
    <property type="project" value="InterPro"/>
</dbReference>
<dbReference type="PANTHER" id="PTHR12695:SF2">
    <property type="entry name" value="GENERAL TRANSCRIPTION FACTOR IIH SUBUNIT 2-RELATED"/>
    <property type="match status" value="1"/>
</dbReference>
<gene>
    <name evidence="2" type="ORF">BSTOLATCC_MIC32916</name>
</gene>
<name>A0AAU9JMN2_9CILI</name>
<evidence type="ECO:0000313" key="3">
    <source>
        <dbReference type="Proteomes" id="UP001162131"/>
    </source>
</evidence>